<proteinExistence type="predicted"/>
<protein>
    <submittedName>
        <fullName evidence="1">Uncharacterized protein</fullName>
    </submittedName>
</protein>
<reference evidence="1" key="1">
    <citation type="submission" date="2022-03" db="EMBL/GenBank/DDBJ databases">
        <title>A functionally conserved STORR gene fusion in Papaver species that diverged 16.8 million years ago.</title>
        <authorList>
            <person name="Catania T."/>
        </authorList>
    </citation>
    <scope>NUCLEOTIDE SEQUENCE</scope>
    <source>
        <strain evidence="1">S-191538</strain>
    </source>
</reference>
<accession>A0AA41SE77</accession>
<evidence type="ECO:0000313" key="1">
    <source>
        <dbReference type="EMBL" id="MCL7034902.1"/>
    </source>
</evidence>
<keyword evidence="2" id="KW-1185">Reference proteome</keyword>
<evidence type="ECO:0000313" key="2">
    <source>
        <dbReference type="Proteomes" id="UP001177140"/>
    </source>
</evidence>
<sequence length="369" mass="41336">MPHLQRIQKKSPDEFSRKQAELLEDFLGHLIKLQREHRAVALSFSGHLEQLRKESDAVDCCDPVLYHMRQQSRLLGGLFFVSRESTWLLRKLENSCLASPSFIVESHKILEITVGFMSKYKDIKGELGQLSVRGVPGGVRDGLMQFVQHILDDFGSRIKGLQAEGVGKGSVIENLLDCLGYACKSPYERYPSKPGYGYGEADISPASEFIKAVTETSGLIKEAREKLNSDKVYTLPGGTSLGNIVLWRILFESSLADLRFDHIRRMQAEAVKLGAKLLRSKTTLSDSVEEHLNRVRGEISLLLSDGDRVLLDYVAMHRTVAEITYMLGDVFTTGGAGMNDLSDEAGIKVDSDLEFPWDKHNVPDFIKCW</sequence>
<organism evidence="1 2">
    <name type="scientific">Papaver nudicaule</name>
    <name type="common">Iceland poppy</name>
    <dbReference type="NCBI Taxonomy" id="74823"/>
    <lineage>
        <taxon>Eukaryota</taxon>
        <taxon>Viridiplantae</taxon>
        <taxon>Streptophyta</taxon>
        <taxon>Embryophyta</taxon>
        <taxon>Tracheophyta</taxon>
        <taxon>Spermatophyta</taxon>
        <taxon>Magnoliopsida</taxon>
        <taxon>Ranunculales</taxon>
        <taxon>Papaveraceae</taxon>
        <taxon>Papaveroideae</taxon>
        <taxon>Papaver</taxon>
    </lineage>
</organism>
<name>A0AA41SE77_PAPNU</name>
<comment type="caution">
    <text evidence="1">The sequence shown here is derived from an EMBL/GenBank/DDBJ whole genome shotgun (WGS) entry which is preliminary data.</text>
</comment>
<dbReference type="AlphaFoldDB" id="A0AA41SE77"/>
<dbReference type="EMBL" id="JAJJMA010151133">
    <property type="protein sequence ID" value="MCL7034902.1"/>
    <property type="molecule type" value="Genomic_DNA"/>
</dbReference>
<gene>
    <name evidence="1" type="ORF">MKW94_017163</name>
</gene>
<dbReference type="Proteomes" id="UP001177140">
    <property type="component" value="Unassembled WGS sequence"/>
</dbReference>